<dbReference type="EMBL" id="JAQQPM010000005">
    <property type="protein sequence ID" value="KAK2071732.1"/>
    <property type="molecule type" value="Genomic_DNA"/>
</dbReference>
<reference evidence="2" key="1">
    <citation type="journal article" date="2023" name="Mol. Plant Microbe Interact.">
        <title>Elucidating the Obligate Nature and Biological Capacity of an Invasive Fungal Corn Pathogen.</title>
        <authorList>
            <person name="MacCready J.S."/>
            <person name="Roggenkamp E.M."/>
            <person name="Gdanetz K."/>
            <person name="Chilvers M.I."/>
        </authorList>
    </citation>
    <scope>NUCLEOTIDE SEQUENCE</scope>
    <source>
        <strain evidence="2">PM02</strain>
    </source>
</reference>
<protein>
    <recommendedName>
        <fullName evidence="4">Secreted protein</fullName>
    </recommendedName>
</protein>
<evidence type="ECO:0008006" key="4">
    <source>
        <dbReference type="Google" id="ProtNLM"/>
    </source>
</evidence>
<organism evidence="2 3">
    <name type="scientific">Phyllachora maydis</name>
    <dbReference type="NCBI Taxonomy" id="1825666"/>
    <lineage>
        <taxon>Eukaryota</taxon>
        <taxon>Fungi</taxon>
        <taxon>Dikarya</taxon>
        <taxon>Ascomycota</taxon>
        <taxon>Pezizomycotina</taxon>
        <taxon>Sordariomycetes</taxon>
        <taxon>Sordariomycetidae</taxon>
        <taxon>Phyllachorales</taxon>
        <taxon>Phyllachoraceae</taxon>
        <taxon>Phyllachora</taxon>
    </lineage>
</organism>
<evidence type="ECO:0000313" key="2">
    <source>
        <dbReference type="EMBL" id="KAK2071732.1"/>
    </source>
</evidence>
<comment type="caution">
    <text evidence="2">The sequence shown here is derived from an EMBL/GenBank/DDBJ whole genome shotgun (WGS) entry which is preliminary data.</text>
</comment>
<accession>A0AAD9MCY4</accession>
<feature type="signal peptide" evidence="1">
    <location>
        <begin position="1"/>
        <end position="17"/>
    </location>
</feature>
<dbReference type="Proteomes" id="UP001217918">
    <property type="component" value="Unassembled WGS sequence"/>
</dbReference>
<name>A0AAD9MCY4_9PEZI</name>
<dbReference type="AlphaFoldDB" id="A0AAD9MCY4"/>
<proteinExistence type="predicted"/>
<feature type="chain" id="PRO_5042274037" description="Secreted protein" evidence="1">
    <location>
        <begin position="18"/>
        <end position="75"/>
    </location>
</feature>
<gene>
    <name evidence="2" type="ORF">P8C59_006136</name>
</gene>
<sequence length="75" mass="7949">MHFSVAAALLSCTAVLAFYDSSPFVLFSTSKLPSISSDAQLQTSKQVLNTAARALESCPTERDLPDAPALPSRCC</sequence>
<evidence type="ECO:0000256" key="1">
    <source>
        <dbReference type="SAM" id="SignalP"/>
    </source>
</evidence>
<evidence type="ECO:0000313" key="3">
    <source>
        <dbReference type="Proteomes" id="UP001217918"/>
    </source>
</evidence>
<keyword evidence="1" id="KW-0732">Signal</keyword>
<keyword evidence="3" id="KW-1185">Reference proteome</keyword>